<gene>
    <name evidence="1" type="ORF">S01H4_44688</name>
</gene>
<dbReference type="EMBL" id="BART01024804">
    <property type="protein sequence ID" value="GAG93112.1"/>
    <property type="molecule type" value="Genomic_DNA"/>
</dbReference>
<dbReference type="AlphaFoldDB" id="X1CJA5"/>
<protein>
    <submittedName>
        <fullName evidence="1">Uncharacterized protein</fullName>
    </submittedName>
</protein>
<proteinExistence type="predicted"/>
<name>X1CJA5_9ZZZZ</name>
<comment type="caution">
    <text evidence="1">The sequence shown here is derived from an EMBL/GenBank/DDBJ whole genome shotgun (WGS) entry which is preliminary data.</text>
</comment>
<reference evidence="1" key="1">
    <citation type="journal article" date="2014" name="Front. Microbiol.">
        <title>High frequency of phylogenetically diverse reductive dehalogenase-homologous genes in deep subseafloor sedimentary metagenomes.</title>
        <authorList>
            <person name="Kawai M."/>
            <person name="Futagami T."/>
            <person name="Toyoda A."/>
            <person name="Takaki Y."/>
            <person name="Nishi S."/>
            <person name="Hori S."/>
            <person name="Arai W."/>
            <person name="Tsubouchi T."/>
            <person name="Morono Y."/>
            <person name="Uchiyama I."/>
            <person name="Ito T."/>
            <person name="Fujiyama A."/>
            <person name="Inagaki F."/>
            <person name="Takami H."/>
        </authorList>
    </citation>
    <scope>NUCLEOTIDE SEQUENCE</scope>
    <source>
        <strain evidence="1">Expedition CK06-06</strain>
    </source>
</reference>
<accession>X1CJA5</accession>
<sequence>MYIQDNQFKRIEINLPIETSQAKREEQIDIIFKILSKDVNHIKDTIKVILEMELKSKWKSKEIASLLLNLRVAEEYQRFTDSEYADIVESAYKLNSHNTHKLYVLHQLEHISQ</sequence>
<organism evidence="1">
    <name type="scientific">marine sediment metagenome</name>
    <dbReference type="NCBI Taxonomy" id="412755"/>
    <lineage>
        <taxon>unclassified sequences</taxon>
        <taxon>metagenomes</taxon>
        <taxon>ecological metagenomes</taxon>
    </lineage>
</organism>
<evidence type="ECO:0000313" key="1">
    <source>
        <dbReference type="EMBL" id="GAG93112.1"/>
    </source>
</evidence>